<dbReference type="Pfam" id="PF13344">
    <property type="entry name" value="Hydrolase_6"/>
    <property type="match status" value="1"/>
</dbReference>
<comment type="caution">
    <text evidence="1">The sequence shown here is derived from an EMBL/GenBank/DDBJ whole genome shotgun (WGS) entry which is preliminary data.</text>
</comment>
<sequence length="439" mass="48168">MSQLLRSRLPLLQSLPRLLRRPATATLLSRRFLQTPAPTSSKPPPDYAFAFDIDGVLMHGSTPISTASTALQLLSENSIEFILLTNGGGKSESARTAELSSRLSVPIHPSQFIQSHTPFAAFAKRPGFETVLVIGGDGDQCRQVAKEYGFRNVIIPADILAAYPPVSPFTTDKAPAHAQPLPSENTKIDAVLVFNDPRDWALDLQVLVDVALSDEGRLGTRRPGNSVKPHIPIYFSNPDLIWANEYHLPRLGQGGFRAAFNGVISSLRDAQRTERMERAFKPSEGGPIEGRTVEGRSYQDNLPIMRATVMGKPNRGTYLYAEEVLCSWRKKQLELAGLDQSHGDVKTVYMVGDNPASDIRGANNFKSDKNIMWVSVLVKTGVYKGGGRTGEAKVVVEDVLAAVKWVMEREAIRKRGSVVVWKKSDEKTPPEETAVEAPA</sequence>
<dbReference type="InterPro" id="IPR036412">
    <property type="entry name" value="HAD-like_sf"/>
</dbReference>
<dbReference type="NCBIfam" id="TIGR01460">
    <property type="entry name" value="HAD-SF-IIA"/>
    <property type="match status" value="1"/>
</dbReference>
<gene>
    <name evidence="1" type="ORF">Q9L58_006594</name>
</gene>
<dbReference type="InterPro" id="IPR050324">
    <property type="entry name" value="CDP-alcohol_PTase-I"/>
</dbReference>
<proteinExistence type="predicted"/>
<accession>A0ABR3GF06</accession>
<dbReference type="SUPFAM" id="SSF56784">
    <property type="entry name" value="HAD-like"/>
    <property type="match status" value="1"/>
</dbReference>
<dbReference type="InterPro" id="IPR006357">
    <property type="entry name" value="HAD-SF_hydro_IIA"/>
</dbReference>
<protein>
    <recommendedName>
        <fullName evidence="3">HAD-superfamily hydrolase</fullName>
    </recommendedName>
</protein>
<dbReference type="PANTHER" id="PTHR14269:SF57">
    <property type="entry name" value="SUPERFAMILY HYDROLASE, PUTATIVE (AFU_ORTHOLOGUE AFUA_2G02580)-RELATED"/>
    <property type="match status" value="1"/>
</dbReference>
<dbReference type="InterPro" id="IPR023214">
    <property type="entry name" value="HAD_sf"/>
</dbReference>
<evidence type="ECO:0008006" key="3">
    <source>
        <dbReference type="Google" id="ProtNLM"/>
    </source>
</evidence>
<dbReference type="Pfam" id="PF13242">
    <property type="entry name" value="Hydrolase_like"/>
    <property type="match status" value="1"/>
</dbReference>
<reference evidence="1 2" key="1">
    <citation type="submission" date="2024-02" db="EMBL/GenBank/DDBJ databases">
        <title>Discinaceae phylogenomics.</title>
        <authorList>
            <person name="Dirks A.C."/>
            <person name="James T.Y."/>
        </authorList>
    </citation>
    <scope>NUCLEOTIDE SEQUENCE [LARGE SCALE GENOMIC DNA]</scope>
    <source>
        <strain evidence="1 2">ACD0624</strain>
    </source>
</reference>
<dbReference type="InterPro" id="IPR006353">
    <property type="entry name" value="HAD-SF_hydro_IIA_CECR5"/>
</dbReference>
<dbReference type="EMBL" id="JBBBZM010000093">
    <property type="protein sequence ID" value="KAL0634505.1"/>
    <property type="molecule type" value="Genomic_DNA"/>
</dbReference>
<evidence type="ECO:0000313" key="1">
    <source>
        <dbReference type="EMBL" id="KAL0634505.1"/>
    </source>
</evidence>
<dbReference type="Proteomes" id="UP001447188">
    <property type="component" value="Unassembled WGS sequence"/>
</dbReference>
<dbReference type="Gene3D" id="3.40.50.1000">
    <property type="entry name" value="HAD superfamily/HAD-like"/>
    <property type="match status" value="2"/>
</dbReference>
<evidence type="ECO:0000313" key="2">
    <source>
        <dbReference type="Proteomes" id="UP001447188"/>
    </source>
</evidence>
<organism evidence="1 2">
    <name type="scientific">Discina gigas</name>
    <dbReference type="NCBI Taxonomy" id="1032678"/>
    <lineage>
        <taxon>Eukaryota</taxon>
        <taxon>Fungi</taxon>
        <taxon>Dikarya</taxon>
        <taxon>Ascomycota</taxon>
        <taxon>Pezizomycotina</taxon>
        <taxon>Pezizomycetes</taxon>
        <taxon>Pezizales</taxon>
        <taxon>Discinaceae</taxon>
        <taxon>Discina</taxon>
    </lineage>
</organism>
<dbReference type="NCBIfam" id="TIGR01456">
    <property type="entry name" value="CECR5"/>
    <property type="match status" value="1"/>
</dbReference>
<dbReference type="PANTHER" id="PTHR14269">
    <property type="entry name" value="CDP-DIACYLGLYCEROL--GLYCEROL-3-PHOSPHATE 3-PHOSPHATIDYLTRANSFERASE-RELATED"/>
    <property type="match status" value="1"/>
</dbReference>
<name>A0ABR3GF06_9PEZI</name>
<keyword evidence="2" id="KW-1185">Reference proteome</keyword>